<gene>
    <name evidence="2" type="ORF">SAMN04487941_2698</name>
</gene>
<sequence>MSILKKTVSEKNILYKERQRFRQFWLWAVVLAVASIFWLGLVYQVLLGGAFGSRPVSDVSVVVLFVLVGLGLPLFFYGMRLTTEVEPGELRLRFWPFHLKPVEIPLHLVREYELITYNPIMEYGGWGIRWSARGKAYNMSGNEGVKLYFYNSKPLLIGSQRAAELFRAIGEAKQQQV</sequence>
<feature type="transmembrane region" description="Helical" evidence="1">
    <location>
        <begin position="59"/>
        <end position="77"/>
    </location>
</feature>
<evidence type="ECO:0000313" key="3">
    <source>
        <dbReference type="Proteomes" id="UP000182491"/>
    </source>
</evidence>
<feature type="transmembrane region" description="Helical" evidence="1">
    <location>
        <begin position="24"/>
        <end position="47"/>
    </location>
</feature>
<dbReference type="Pfam" id="PF19638">
    <property type="entry name" value="DUF6141"/>
    <property type="match status" value="1"/>
</dbReference>
<keyword evidence="1" id="KW-1133">Transmembrane helix</keyword>
<keyword evidence="1" id="KW-0472">Membrane</keyword>
<keyword evidence="1" id="KW-0812">Transmembrane</keyword>
<evidence type="ECO:0000256" key="1">
    <source>
        <dbReference type="SAM" id="Phobius"/>
    </source>
</evidence>
<accession>A0A1I7JBZ5</accession>
<reference evidence="3" key="1">
    <citation type="submission" date="2016-10" db="EMBL/GenBank/DDBJ databases">
        <authorList>
            <person name="Varghese N."/>
        </authorList>
    </citation>
    <scope>NUCLEOTIDE SEQUENCE [LARGE SCALE GENOMIC DNA]</scope>
    <source>
        <strain evidence="3">DSM 18820</strain>
    </source>
</reference>
<dbReference type="Proteomes" id="UP000182491">
    <property type="component" value="Unassembled WGS sequence"/>
</dbReference>
<dbReference type="AlphaFoldDB" id="A0A1I7JBZ5"/>
<evidence type="ECO:0000313" key="2">
    <source>
        <dbReference type="EMBL" id="SFU82709.1"/>
    </source>
</evidence>
<keyword evidence="3" id="KW-1185">Reference proteome</keyword>
<proteinExistence type="predicted"/>
<organism evidence="2 3">
    <name type="scientific">Pontibacter akesuensis</name>
    <dbReference type="NCBI Taxonomy" id="388950"/>
    <lineage>
        <taxon>Bacteria</taxon>
        <taxon>Pseudomonadati</taxon>
        <taxon>Bacteroidota</taxon>
        <taxon>Cytophagia</taxon>
        <taxon>Cytophagales</taxon>
        <taxon>Hymenobacteraceae</taxon>
        <taxon>Pontibacter</taxon>
    </lineage>
</organism>
<dbReference type="InterPro" id="IPR046139">
    <property type="entry name" value="DUF6141"/>
</dbReference>
<dbReference type="STRING" id="388950.GCA_001611675_02367"/>
<dbReference type="EMBL" id="FPCA01000003">
    <property type="protein sequence ID" value="SFU82709.1"/>
    <property type="molecule type" value="Genomic_DNA"/>
</dbReference>
<name>A0A1I7JBZ5_9BACT</name>
<protein>
    <submittedName>
        <fullName evidence="2">Uncharacterized protein</fullName>
    </submittedName>
</protein>